<organism evidence="6 7">
    <name type="scientific">Steinernema hermaphroditum</name>
    <dbReference type="NCBI Taxonomy" id="289476"/>
    <lineage>
        <taxon>Eukaryota</taxon>
        <taxon>Metazoa</taxon>
        <taxon>Ecdysozoa</taxon>
        <taxon>Nematoda</taxon>
        <taxon>Chromadorea</taxon>
        <taxon>Rhabditida</taxon>
        <taxon>Tylenchina</taxon>
        <taxon>Panagrolaimomorpha</taxon>
        <taxon>Strongyloidoidea</taxon>
        <taxon>Steinernematidae</taxon>
        <taxon>Steinernema</taxon>
    </lineage>
</organism>
<gene>
    <name evidence="6" type="ORF">QR680_012990</name>
</gene>
<reference evidence="6" key="1">
    <citation type="submission" date="2023-06" db="EMBL/GenBank/DDBJ databases">
        <title>Genomic analysis of the entomopathogenic nematode Steinernema hermaphroditum.</title>
        <authorList>
            <person name="Schwarz E.M."/>
            <person name="Heppert J.K."/>
            <person name="Baniya A."/>
            <person name="Schwartz H.T."/>
            <person name="Tan C.-H."/>
            <person name="Antoshechkin I."/>
            <person name="Sternberg P.W."/>
            <person name="Goodrich-Blair H."/>
            <person name="Dillman A.R."/>
        </authorList>
    </citation>
    <scope>NUCLEOTIDE SEQUENCE</scope>
    <source>
        <strain evidence="6">PS9179</strain>
        <tissue evidence="6">Whole animal</tissue>
    </source>
</reference>
<dbReference type="PROSITE" id="PS50056">
    <property type="entry name" value="TYR_PHOSPHATASE_2"/>
    <property type="match status" value="1"/>
</dbReference>
<evidence type="ECO:0000256" key="1">
    <source>
        <dbReference type="ARBA" id="ARBA00008601"/>
    </source>
</evidence>
<keyword evidence="2" id="KW-0378">Hydrolase</keyword>
<dbReference type="GO" id="GO:0005737">
    <property type="term" value="C:cytoplasm"/>
    <property type="evidence" value="ECO:0007669"/>
    <property type="project" value="TreeGrafter"/>
</dbReference>
<dbReference type="Proteomes" id="UP001175271">
    <property type="component" value="Unassembled WGS sequence"/>
</dbReference>
<dbReference type="CDD" id="cd14514">
    <property type="entry name" value="DUSP14-like"/>
    <property type="match status" value="1"/>
</dbReference>
<dbReference type="InterPro" id="IPR000340">
    <property type="entry name" value="Dual-sp_phosphatase_cat-dom"/>
</dbReference>
<dbReference type="InterPro" id="IPR000387">
    <property type="entry name" value="Tyr_Pase_dom"/>
</dbReference>
<evidence type="ECO:0008006" key="8">
    <source>
        <dbReference type="Google" id="ProtNLM"/>
    </source>
</evidence>
<keyword evidence="7" id="KW-1185">Reference proteome</keyword>
<dbReference type="Gene3D" id="3.90.190.10">
    <property type="entry name" value="Protein tyrosine phosphatase superfamily"/>
    <property type="match status" value="1"/>
</dbReference>
<comment type="caution">
    <text evidence="6">The sequence shown here is derived from an EMBL/GenBank/DDBJ whole genome shotgun (WGS) entry which is preliminary data.</text>
</comment>
<dbReference type="InterPro" id="IPR052103">
    <property type="entry name" value="Dual_spec_Phospatases"/>
</dbReference>
<evidence type="ECO:0000256" key="3">
    <source>
        <dbReference type="ARBA" id="ARBA00022912"/>
    </source>
</evidence>
<dbReference type="EMBL" id="JAUCMV010000002">
    <property type="protein sequence ID" value="KAK0417407.1"/>
    <property type="molecule type" value="Genomic_DNA"/>
</dbReference>
<dbReference type="PANTHER" id="PTHR45961">
    <property type="entry name" value="IP21249P"/>
    <property type="match status" value="1"/>
</dbReference>
<dbReference type="SUPFAM" id="SSF52799">
    <property type="entry name" value="(Phosphotyrosine protein) phosphatases II"/>
    <property type="match status" value="1"/>
</dbReference>
<proteinExistence type="inferred from homology"/>
<dbReference type="GO" id="GO:0004721">
    <property type="term" value="F:phosphoprotein phosphatase activity"/>
    <property type="evidence" value="ECO:0007669"/>
    <property type="project" value="UniProtKB-KW"/>
</dbReference>
<protein>
    <recommendedName>
        <fullName evidence="8">Tyrosine-protein phosphatase domain-containing protein</fullName>
    </recommendedName>
</protein>
<comment type="similarity">
    <text evidence="1">Belongs to the protein-tyrosine phosphatase family. Non-receptor class dual specificity subfamily.</text>
</comment>
<accession>A0AA39M1I3</accession>
<evidence type="ECO:0000259" key="5">
    <source>
        <dbReference type="PROSITE" id="PS50056"/>
    </source>
</evidence>
<dbReference type="SMART" id="SM00195">
    <property type="entry name" value="DSPc"/>
    <property type="match status" value="1"/>
</dbReference>
<name>A0AA39M1I3_9BILA</name>
<feature type="domain" description="Tyrosine-protein phosphatase" evidence="4">
    <location>
        <begin position="107"/>
        <end position="245"/>
    </location>
</feature>
<feature type="domain" description="Tyrosine specific protein phosphatases" evidence="5">
    <location>
        <begin position="165"/>
        <end position="223"/>
    </location>
</feature>
<dbReference type="InterPro" id="IPR020422">
    <property type="entry name" value="TYR_PHOSPHATASE_DUAL_dom"/>
</dbReference>
<sequence length="291" mass="32381">MPSEINFGLIFAAAAPSTRLLRPWIPDDSATPGFCSMGRAIISTPKVALQARPMIGPSRVFREAILGHLCLLFRVGPRRSIRVANPLASAAPFQMTSPVVIERDCSRISRIRPFLYLSGVGPLTPQNLQKFSCVINCIAGFRHVVPSHLTVLHIPIEDEENADLTPYWQLVFQTIEANKKVNGKVLIFCGMGISRSPTFVMAYLVCIERMSLLEAYKYIQARRNIICPNIGFFRQLIELEEKITGKRTVSIIEPIAGVEVADVVWNELYDEVMEDLQKKAVGVPSPDSDAK</sequence>
<evidence type="ECO:0000259" key="4">
    <source>
        <dbReference type="PROSITE" id="PS50054"/>
    </source>
</evidence>
<dbReference type="InterPro" id="IPR029021">
    <property type="entry name" value="Prot-tyrosine_phosphatase-like"/>
</dbReference>
<evidence type="ECO:0000256" key="2">
    <source>
        <dbReference type="ARBA" id="ARBA00022801"/>
    </source>
</evidence>
<dbReference type="AlphaFoldDB" id="A0AA39M1I3"/>
<dbReference type="PROSITE" id="PS50054">
    <property type="entry name" value="TYR_PHOSPHATASE_DUAL"/>
    <property type="match status" value="1"/>
</dbReference>
<evidence type="ECO:0000313" key="6">
    <source>
        <dbReference type="EMBL" id="KAK0417407.1"/>
    </source>
</evidence>
<keyword evidence="3" id="KW-0904">Protein phosphatase</keyword>
<dbReference type="Pfam" id="PF00782">
    <property type="entry name" value="DSPc"/>
    <property type="match status" value="1"/>
</dbReference>
<dbReference type="PANTHER" id="PTHR45961:SF2">
    <property type="entry name" value="PROTEIN CBG09952"/>
    <property type="match status" value="1"/>
</dbReference>
<evidence type="ECO:0000313" key="7">
    <source>
        <dbReference type="Proteomes" id="UP001175271"/>
    </source>
</evidence>